<dbReference type="PANTHER" id="PTHR33361">
    <property type="entry name" value="GLR0591 PROTEIN"/>
    <property type="match status" value="1"/>
</dbReference>
<protein>
    <recommendedName>
        <fullName evidence="3">X-Pro dipeptidyl-peptidase</fullName>
    </recommendedName>
</protein>
<evidence type="ECO:0008006" key="3">
    <source>
        <dbReference type="Google" id="ProtNLM"/>
    </source>
</evidence>
<name>A0A8H8R3H2_9HELO</name>
<dbReference type="OrthoDB" id="5959877at2759"/>
<comment type="caution">
    <text evidence="1">The sequence shown here is derived from an EMBL/GenBank/DDBJ whole genome shotgun (WGS) entry which is preliminary data.</text>
</comment>
<reference evidence="1 2" key="1">
    <citation type="submission" date="2018-05" db="EMBL/GenBank/DDBJ databases">
        <title>Genome sequencing and assembly of the regulated plant pathogen Lachnellula willkommii and related sister species for the development of diagnostic species identification markers.</title>
        <authorList>
            <person name="Giroux E."/>
            <person name="Bilodeau G."/>
        </authorList>
    </citation>
    <scope>NUCLEOTIDE SEQUENCE [LARGE SCALE GENOMIC DNA]</scope>
    <source>
        <strain evidence="1 2">CBS 185.66</strain>
    </source>
</reference>
<evidence type="ECO:0000313" key="1">
    <source>
        <dbReference type="EMBL" id="TVY26976.1"/>
    </source>
</evidence>
<dbReference type="Proteomes" id="UP000431533">
    <property type="component" value="Unassembled WGS sequence"/>
</dbReference>
<proteinExistence type="predicted"/>
<dbReference type="Pfam" id="PF05960">
    <property type="entry name" value="DUF885"/>
    <property type="match status" value="1"/>
</dbReference>
<dbReference type="PANTHER" id="PTHR33361:SF15">
    <property type="entry name" value="DUF885 FAMILY LIPOPROTEIN"/>
    <property type="match status" value="1"/>
</dbReference>
<dbReference type="GeneID" id="41984038"/>
<gene>
    <name evidence="1" type="ORF">LHYA1_G003840</name>
</gene>
<evidence type="ECO:0000313" key="2">
    <source>
        <dbReference type="Proteomes" id="UP000431533"/>
    </source>
</evidence>
<sequence>MRQRIEVIHSDPDQDIRQFIETVSEDLTDIDRFHNISISPKRQARLEEYYKSTLASLKDIPFRHLNQDGKIDYLLIQNFLNRDLRQLGLTAEKNKKSKPLLGFALGIVGLCEDRQNMKKMDGKKAAQEIFEIGKQISETQAKIQAQKIKVDKTSAFRATRTVDELRAHLEEWYGFYNGYDPLFSWWVKEPYGKVKKQLEELPALIKERLVGIDPNDNDAIVGDPIGREGLLADLESEIIPYTPEQLLEIAEEEYVWCELEMKKASHELGYGDEWRNALEHVKNLYVEPGNQPELIHFLAQEATDYVEKHDLVTVPRIAKENWRMFMMSPERQQINPFFLGGTSIIVSYPTDTMDHEAKMMSMRGNNIHFSRSTVFHEMIPGHHLQYHMMARHKPYRQMFFTAFWTEGWALYWEMILWDKKFPESPENRIGMLFWRMHRCARIVFSVKFHLGQMSPQECIDLLVYKVGHERATAEGEVRRSFAGDYSPLYQAGYMLGALQIYALRKEVVDSGKMTEKQFHDRVLQANMMPIELLRALLKEQHITPEFKSSWRFYNGR</sequence>
<accession>A0A8H8R3H2</accession>
<dbReference type="InterPro" id="IPR010281">
    <property type="entry name" value="DUF885"/>
</dbReference>
<dbReference type="EMBL" id="QGMH01000057">
    <property type="protein sequence ID" value="TVY26976.1"/>
    <property type="molecule type" value="Genomic_DNA"/>
</dbReference>
<dbReference type="RefSeq" id="XP_031005764.1">
    <property type="nucleotide sequence ID" value="XM_031148808.1"/>
</dbReference>
<keyword evidence="2" id="KW-1185">Reference proteome</keyword>
<dbReference type="AlphaFoldDB" id="A0A8H8R3H2"/>
<organism evidence="1 2">
    <name type="scientific">Lachnellula hyalina</name>
    <dbReference type="NCBI Taxonomy" id="1316788"/>
    <lineage>
        <taxon>Eukaryota</taxon>
        <taxon>Fungi</taxon>
        <taxon>Dikarya</taxon>
        <taxon>Ascomycota</taxon>
        <taxon>Pezizomycotina</taxon>
        <taxon>Leotiomycetes</taxon>
        <taxon>Helotiales</taxon>
        <taxon>Lachnaceae</taxon>
        <taxon>Lachnellula</taxon>
    </lineage>
</organism>